<protein>
    <submittedName>
        <fullName evidence="3">Uncharacterized protein</fullName>
    </submittedName>
</protein>
<dbReference type="GeneID" id="95984355"/>
<evidence type="ECO:0000313" key="4">
    <source>
        <dbReference type="Proteomes" id="UP001565368"/>
    </source>
</evidence>
<dbReference type="Proteomes" id="UP001565368">
    <property type="component" value="Unassembled WGS sequence"/>
</dbReference>
<feature type="region of interest" description="Disordered" evidence="1">
    <location>
        <begin position="1"/>
        <end position="32"/>
    </location>
</feature>
<gene>
    <name evidence="3" type="ORF">Q8F55_003312</name>
</gene>
<accession>A0ABR3Q3K9</accession>
<keyword evidence="2" id="KW-0812">Transmembrane</keyword>
<proteinExistence type="predicted"/>
<organism evidence="3 4">
    <name type="scientific">Vanrija albida</name>
    <dbReference type="NCBI Taxonomy" id="181172"/>
    <lineage>
        <taxon>Eukaryota</taxon>
        <taxon>Fungi</taxon>
        <taxon>Dikarya</taxon>
        <taxon>Basidiomycota</taxon>
        <taxon>Agaricomycotina</taxon>
        <taxon>Tremellomycetes</taxon>
        <taxon>Trichosporonales</taxon>
        <taxon>Trichosporonaceae</taxon>
        <taxon>Vanrija</taxon>
    </lineage>
</organism>
<evidence type="ECO:0000313" key="3">
    <source>
        <dbReference type="EMBL" id="KAL1409330.1"/>
    </source>
</evidence>
<sequence length="125" mass="13679">MLRLPHLARARPPRPPLRPNLTPHRRTHTPPEWWRGYGFSADPAAPPEQPPLWAAFLPLLVLGGLLGVDMRMRRKRAQAESTGGEGQSPPSSAVSTLAPRDGADVLQRQRAGGMRGGAGRSRSRR</sequence>
<dbReference type="RefSeq" id="XP_069209274.1">
    <property type="nucleotide sequence ID" value="XM_069351856.1"/>
</dbReference>
<evidence type="ECO:0000256" key="1">
    <source>
        <dbReference type="SAM" id="MobiDB-lite"/>
    </source>
</evidence>
<reference evidence="3 4" key="1">
    <citation type="submission" date="2023-08" db="EMBL/GenBank/DDBJ databases">
        <title>Annotated Genome Sequence of Vanrija albida AlHP1.</title>
        <authorList>
            <person name="Herzog R."/>
        </authorList>
    </citation>
    <scope>NUCLEOTIDE SEQUENCE [LARGE SCALE GENOMIC DNA]</scope>
    <source>
        <strain evidence="3 4">AlHP1</strain>
    </source>
</reference>
<keyword evidence="2" id="KW-1133">Transmembrane helix</keyword>
<keyword evidence="4" id="KW-1185">Reference proteome</keyword>
<feature type="transmembrane region" description="Helical" evidence="2">
    <location>
        <begin position="52"/>
        <end position="68"/>
    </location>
</feature>
<dbReference type="EMBL" id="JBBXJM010000003">
    <property type="protein sequence ID" value="KAL1409330.1"/>
    <property type="molecule type" value="Genomic_DNA"/>
</dbReference>
<name>A0ABR3Q3K9_9TREE</name>
<comment type="caution">
    <text evidence="3">The sequence shown here is derived from an EMBL/GenBank/DDBJ whole genome shotgun (WGS) entry which is preliminary data.</text>
</comment>
<evidence type="ECO:0000256" key="2">
    <source>
        <dbReference type="SAM" id="Phobius"/>
    </source>
</evidence>
<feature type="region of interest" description="Disordered" evidence="1">
    <location>
        <begin position="74"/>
        <end position="125"/>
    </location>
</feature>
<feature type="compositionally biased region" description="Basic residues" evidence="1">
    <location>
        <begin position="1"/>
        <end position="12"/>
    </location>
</feature>
<keyword evidence="2" id="KW-0472">Membrane</keyword>